<dbReference type="RefSeq" id="WP_065966612.1">
    <property type="nucleotide sequence ID" value="NZ_ASQP01000469.1"/>
</dbReference>
<reference evidence="1 2" key="1">
    <citation type="submission" date="2013-05" db="EMBL/GenBank/DDBJ databases">
        <title>Genome sequence of Streptomyces sparsogenes DSM 40356.</title>
        <authorList>
            <person name="Coyne S."/>
            <person name="Seebeck F.P."/>
        </authorList>
    </citation>
    <scope>NUCLEOTIDE SEQUENCE [LARGE SCALE GENOMIC DNA]</scope>
    <source>
        <strain evidence="1 2">DSM 40356</strain>
    </source>
</reference>
<protein>
    <recommendedName>
        <fullName evidence="3">Phage protein</fullName>
    </recommendedName>
</protein>
<organism evidence="1 2">
    <name type="scientific">Streptomyces sparsogenes DSM 40356</name>
    <dbReference type="NCBI Taxonomy" id="1331668"/>
    <lineage>
        <taxon>Bacteria</taxon>
        <taxon>Bacillati</taxon>
        <taxon>Actinomycetota</taxon>
        <taxon>Actinomycetes</taxon>
        <taxon>Kitasatosporales</taxon>
        <taxon>Streptomycetaceae</taxon>
        <taxon>Streptomyces</taxon>
    </lineage>
</organism>
<evidence type="ECO:0000313" key="1">
    <source>
        <dbReference type="EMBL" id="OMI34387.1"/>
    </source>
</evidence>
<keyword evidence="2" id="KW-1185">Reference proteome</keyword>
<dbReference type="GeneID" id="96746694"/>
<dbReference type="STRING" id="67365.GCA_001704635_01759"/>
<sequence>MARYRKKPVEIEAMLFDGSTAETHAVYQWIELNTLGSFEPLDVIEGRKPYPESGVTIDPRDGRMIISTLEGLHWVDRGDYVVQGVAGEFYPVKPDIFAATYEAVTD</sequence>
<evidence type="ECO:0008006" key="3">
    <source>
        <dbReference type="Google" id="ProtNLM"/>
    </source>
</evidence>
<dbReference type="AlphaFoldDB" id="A0A1R1S822"/>
<accession>A0A1R1S822</accession>
<dbReference type="Proteomes" id="UP000186168">
    <property type="component" value="Unassembled WGS sequence"/>
</dbReference>
<gene>
    <name evidence="1" type="ORF">SPAR_36426</name>
</gene>
<dbReference type="EMBL" id="ASQP01000469">
    <property type="protein sequence ID" value="OMI34387.1"/>
    <property type="molecule type" value="Genomic_DNA"/>
</dbReference>
<comment type="caution">
    <text evidence="1">The sequence shown here is derived from an EMBL/GenBank/DDBJ whole genome shotgun (WGS) entry which is preliminary data.</text>
</comment>
<name>A0A1R1S822_9ACTN</name>
<proteinExistence type="predicted"/>
<evidence type="ECO:0000313" key="2">
    <source>
        <dbReference type="Proteomes" id="UP000186168"/>
    </source>
</evidence>